<dbReference type="EMBL" id="FQVN01000001">
    <property type="protein sequence ID" value="SHE70041.1"/>
    <property type="molecule type" value="Genomic_DNA"/>
</dbReference>
<gene>
    <name evidence="5" type="ORF">SAMN05444320_101818</name>
</gene>
<feature type="signal peptide" evidence="3">
    <location>
        <begin position="1"/>
        <end position="30"/>
    </location>
</feature>
<dbReference type="RefSeq" id="WP_073479904.1">
    <property type="nucleotide sequence ID" value="NZ_FQVN01000001.1"/>
</dbReference>
<keyword evidence="2" id="KW-0812">Transmembrane</keyword>
<sequence>MASRLHPARLGAAFLGAAVALLASALPASAEATGEVALGNGVAGDRVTINGKHEVTSLIGLRLSDGKVLKTYCVELDVPARDGYPMKEARWEDYPDGGKGFKSQRDKVLWILNHSYPTVDTEALGKVVEAKDLTRGEAIAGTQAAIWHFSNGAKLDDHGNNDDVKKLYSYLTGDKNVGQKEQPPVSLKLDPEKLEGVAGEKIGPFTVDSKANEVKLSLKDGAPEGVQILGADEKPVKTVKGGDKVSVKVPADVKGEAGDVTLHAEAEATVEKGRLFVGSDHGKRTQTLIAAASSQTKTKAEAVAKWKKKTTPTTSSSSVAPSTTPGPSTTPSASQQPSSSVPVTPGPTSSTTPAQPVPVAKNDDLANTGASVLGAIGVGIVLVGGGATALILQRRRKKA</sequence>
<protein>
    <submittedName>
        <fullName evidence="5">TQXA domain-containing protein</fullName>
    </submittedName>
</protein>
<feature type="region of interest" description="Disordered" evidence="1">
    <location>
        <begin position="300"/>
        <end position="362"/>
    </location>
</feature>
<evidence type="ECO:0000256" key="1">
    <source>
        <dbReference type="SAM" id="MobiDB-lite"/>
    </source>
</evidence>
<evidence type="ECO:0000313" key="5">
    <source>
        <dbReference type="EMBL" id="SHE70041.1"/>
    </source>
</evidence>
<dbReference type="Proteomes" id="UP000184501">
    <property type="component" value="Unassembled WGS sequence"/>
</dbReference>
<dbReference type="AlphaFoldDB" id="A0A1M4VLV4"/>
<feature type="compositionally biased region" description="Low complexity" evidence="1">
    <location>
        <begin position="311"/>
        <end position="354"/>
    </location>
</feature>
<dbReference type="InterPro" id="IPR023849">
    <property type="entry name" value="TQXA_dom"/>
</dbReference>
<keyword evidence="6" id="KW-1185">Reference proteome</keyword>
<evidence type="ECO:0000313" key="6">
    <source>
        <dbReference type="Proteomes" id="UP000184501"/>
    </source>
</evidence>
<evidence type="ECO:0000256" key="3">
    <source>
        <dbReference type="SAM" id="SignalP"/>
    </source>
</evidence>
<evidence type="ECO:0000259" key="4">
    <source>
        <dbReference type="Pfam" id="PF08341"/>
    </source>
</evidence>
<feature type="transmembrane region" description="Helical" evidence="2">
    <location>
        <begin position="372"/>
        <end position="392"/>
    </location>
</feature>
<organism evidence="5 6">
    <name type="scientific">Streptoalloteichus hindustanus</name>
    <dbReference type="NCBI Taxonomy" id="2017"/>
    <lineage>
        <taxon>Bacteria</taxon>
        <taxon>Bacillati</taxon>
        <taxon>Actinomycetota</taxon>
        <taxon>Actinomycetes</taxon>
        <taxon>Pseudonocardiales</taxon>
        <taxon>Pseudonocardiaceae</taxon>
        <taxon>Streptoalloteichus</taxon>
    </lineage>
</organism>
<accession>A0A1M4VLV4</accession>
<dbReference type="Pfam" id="PF08341">
    <property type="entry name" value="TED"/>
    <property type="match status" value="1"/>
</dbReference>
<dbReference type="NCBIfam" id="TIGR03934">
    <property type="entry name" value="TQXA_dom"/>
    <property type="match status" value="1"/>
</dbReference>
<keyword evidence="3" id="KW-0732">Signal</keyword>
<evidence type="ECO:0000256" key="2">
    <source>
        <dbReference type="SAM" id="Phobius"/>
    </source>
</evidence>
<proteinExistence type="predicted"/>
<dbReference type="InterPro" id="IPR013552">
    <property type="entry name" value="Thioester_dom"/>
</dbReference>
<keyword evidence="2" id="KW-0472">Membrane</keyword>
<feature type="domain" description="Thioester" evidence="4">
    <location>
        <begin position="71"/>
        <end position="176"/>
    </location>
</feature>
<dbReference type="OrthoDB" id="2676146at2"/>
<reference evidence="5 6" key="1">
    <citation type="submission" date="2016-11" db="EMBL/GenBank/DDBJ databases">
        <authorList>
            <person name="Jaros S."/>
            <person name="Januszkiewicz K."/>
            <person name="Wedrychowicz H."/>
        </authorList>
    </citation>
    <scope>NUCLEOTIDE SEQUENCE [LARGE SCALE GENOMIC DNA]</scope>
    <source>
        <strain evidence="5 6">DSM 44523</strain>
    </source>
</reference>
<name>A0A1M4VLV4_STRHI</name>
<feature type="chain" id="PRO_5013200237" evidence="3">
    <location>
        <begin position="31"/>
        <end position="399"/>
    </location>
</feature>
<keyword evidence="2" id="KW-1133">Transmembrane helix</keyword>
<dbReference type="Gene3D" id="1.10.150.480">
    <property type="match status" value="1"/>
</dbReference>
<dbReference type="STRING" id="2017.SAMN05444320_101818"/>